<dbReference type="RefSeq" id="WP_142605925.1">
    <property type="nucleotide sequence ID" value="NZ_VDGG01000009.1"/>
</dbReference>
<reference evidence="7 8" key="1">
    <citation type="submission" date="2019-05" db="EMBL/GenBank/DDBJ databases">
        <title>Psychrobacillus vulpis sp. nov., a new species isolated from feces of a red fox that inhabits in The Tablas de Daimiel Natural Park, Albacete, Spain.</title>
        <authorList>
            <person name="Rodriguez M."/>
            <person name="Reina J.C."/>
            <person name="Bejar V."/>
            <person name="Llamas I."/>
        </authorList>
    </citation>
    <scope>NUCLEOTIDE SEQUENCE [LARGE SCALE GENOMIC DNA]</scope>
    <source>
        <strain evidence="7 8">NHI-2</strain>
    </source>
</reference>
<dbReference type="PIRSF" id="PIRSF005426">
    <property type="entry name" value="Frp"/>
    <property type="match status" value="1"/>
</dbReference>
<dbReference type="AlphaFoldDB" id="A0A544TIP7"/>
<dbReference type="SUPFAM" id="SSF55469">
    <property type="entry name" value="FMN-dependent nitroreductase-like"/>
    <property type="match status" value="1"/>
</dbReference>
<dbReference type="InterPro" id="IPR000415">
    <property type="entry name" value="Nitroreductase-like"/>
</dbReference>
<dbReference type="OrthoDB" id="9775805at2"/>
<evidence type="ECO:0000256" key="3">
    <source>
        <dbReference type="ARBA" id="ARBA00022643"/>
    </source>
</evidence>
<organism evidence="7 8">
    <name type="scientific">Psychrobacillus soli</name>
    <dbReference type="NCBI Taxonomy" id="1543965"/>
    <lineage>
        <taxon>Bacteria</taxon>
        <taxon>Bacillati</taxon>
        <taxon>Bacillota</taxon>
        <taxon>Bacilli</taxon>
        <taxon>Bacillales</taxon>
        <taxon>Bacillaceae</taxon>
        <taxon>Psychrobacillus</taxon>
    </lineage>
</organism>
<dbReference type="Proteomes" id="UP000318937">
    <property type="component" value="Unassembled WGS sequence"/>
</dbReference>
<protein>
    <submittedName>
        <fullName evidence="7">Oxygen-insensitive NADPH nitroreductase</fullName>
        <ecNumber evidence="7">1.5.1.38</ecNumber>
    </submittedName>
</protein>
<keyword evidence="3 5" id="KW-0288">FMN</keyword>
<evidence type="ECO:0000256" key="4">
    <source>
        <dbReference type="ARBA" id="ARBA00023002"/>
    </source>
</evidence>
<gene>
    <name evidence="7" type="primary">nfsA</name>
    <name evidence="7" type="ORF">FG383_05960</name>
</gene>
<proteinExistence type="inferred from homology"/>
<dbReference type="CDD" id="cd02146">
    <property type="entry name" value="NfsA-like"/>
    <property type="match status" value="1"/>
</dbReference>
<dbReference type="Pfam" id="PF00881">
    <property type="entry name" value="Nitroreductase"/>
    <property type="match status" value="1"/>
</dbReference>
<dbReference type="EC" id="1.5.1.38" evidence="7"/>
<dbReference type="InterPro" id="IPR016446">
    <property type="entry name" value="Flavin_OxRdtase_Frp"/>
</dbReference>
<dbReference type="GO" id="GO:0052873">
    <property type="term" value="F:FMN reductase (NADPH) activity"/>
    <property type="evidence" value="ECO:0007669"/>
    <property type="project" value="UniProtKB-EC"/>
</dbReference>
<evidence type="ECO:0000256" key="2">
    <source>
        <dbReference type="ARBA" id="ARBA00022630"/>
    </source>
</evidence>
<evidence type="ECO:0000259" key="6">
    <source>
        <dbReference type="Pfam" id="PF00881"/>
    </source>
</evidence>
<dbReference type="Gene3D" id="3.40.109.10">
    <property type="entry name" value="NADH Oxidase"/>
    <property type="match status" value="1"/>
</dbReference>
<dbReference type="NCBIfam" id="NF008033">
    <property type="entry name" value="PRK10765.1"/>
    <property type="match status" value="1"/>
</dbReference>
<keyword evidence="8" id="KW-1185">Reference proteome</keyword>
<evidence type="ECO:0000313" key="7">
    <source>
        <dbReference type="EMBL" id="TQR17300.1"/>
    </source>
</evidence>
<keyword evidence="4 5" id="KW-0560">Oxidoreductase</keyword>
<evidence type="ECO:0000256" key="1">
    <source>
        <dbReference type="ARBA" id="ARBA00008366"/>
    </source>
</evidence>
<accession>A0A544TIP7</accession>
<sequence length="243" mass="27032">MVEKLLRSHASVRKYKDYTLTKEEVSALVETAQSAASSHFVQAYSVIWVTDTAKKEELGRLSQNPKQFETAGAALLLCADFHRLQVAGRLHDTEIKIDTIENALVGAVDVALFAQNLVIAAESKGFGICFIGGVRNAPAEISQLVDLPEGVFPLFAITLGVPDQQNEVKPRLPVAAILHENGYDSAKYESLLKEYDQTMEEYYASRGSNQKVANWTEQMAEYLEKPRRLHMAEFLASKGFHLK</sequence>
<keyword evidence="2 5" id="KW-0285">Flavoprotein</keyword>
<comment type="similarity">
    <text evidence="1 5">Belongs to the flavin oxidoreductase frp family.</text>
</comment>
<dbReference type="PANTHER" id="PTHR43425:SF3">
    <property type="entry name" value="NADPH-DEPENDENT OXIDOREDUCTASE"/>
    <property type="match status" value="1"/>
</dbReference>
<dbReference type="InterPro" id="IPR029479">
    <property type="entry name" value="Nitroreductase"/>
</dbReference>
<name>A0A544TIP7_9BACI</name>
<dbReference type="PANTHER" id="PTHR43425">
    <property type="entry name" value="OXYGEN-INSENSITIVE NADPH NITROREDUCTASE"/>
    <property type="match status" value="1"/>
</dbReference>
<dbReference type="EMBL" id="VDGG01000009">
    <property type="protein sequence ID" value="TQR17300.1"/>
    <property type="molecule type" value="Genomic_DNA"/>
</dbReference>
<evidence type="ECO:0000256" key="5">
    <source>
        <dbReference type="PIRNR" id="PIRNR005426"/>
    </source>
</evidence>
<evidence type="ECO:0000313" key="8">
    <source>
        <dbReference type="Proteomes" id="UP000318937"/>
    </source>
</evidence>
<feature type="domain" description="Nitroreductase" evidence="6">
    <location>
        <begin position="7"/>
        <end position="160"/>
    </location>
</feature>
<keyword evidence="5" id="KW-0521">NADP</keyword>
<comment type="caution">
    <text evidence="7">The sequence shown here is derived from an EMBL/GenBank/DDBJ whole genome shotgun (WGS) entry which is preliminary data.</text>
</comment>